<name>A0A0J6Y5V9_COCIT</name>
<sequence length="111" mass="12385">MSSFHFAAISSRTLLTLPFRRPASLLLASSVEKTGSQKIHGSQFDGLGCRKSRSMETWPISEERLQHSVVVAVALVGFRDVASWRQDSTGAVEGKIISNQLVYVRQYRCTR</sequence>
<accession>A0A0J6Y5V9</accession>
<protein>
    <submittedName>
        <fullName evidence="1">Uncharacterized protein</fullName>
    </submittedName>
</protein>
<gene>
    <name evidence="1" type="ORF">CIRG_02822</name>
</gene>
<dbReference type="Proteomes" id="UP000054565">
    <property type="component" value="Unassembled WGS sequence"/>
</dbReference>
<dbReference type="EMBL" id="DS028094">
    <property type="protein sequence ID" value="KMP03130.1"/>
    <property type="molecule type" value="Genomic_DNA"/>
</dbReference>
<dbReference type="AlphaFoldDB" id="A0A0J6Y5V9"/>
<reference evidence="2" key="1">
    <citation type="journal article" date="2010" name="Genome Res.">
        <title>Population genomic sequencing of Coccidioides fungi reveals recent hybridization and transposon control.</title>
        <authorList>
            <person name="Neafsey D.E."/>
            <person name="Barker B.M."/>
            <person name="Sharpton T.J."/>
            <person name="Stajich J.E."/>
            <person name="Park D.J."/>
            <person name="Whiston E."/>
            <person name="Hung C.-Y."/>
            <person name="McMahan C."/>
            <person name="White J."/>
            <person name="Sykes S."/>
            <person name="Heiman D."/>
            <person name="Young S."/>
            <person name="Zeng Q."/>
            <person name="Abouelleil A."/>
            <person name="Aftuck L."/>
            <person name="Bessette D."/>
            <person name="Brown A."/>
            <person name="FitzGerald M."/>
            <person name="Lui A."/>
            <person name="Macdonald J.P."/>
            <person name="Priest M."/>
            <person name="Orbach M.J."/>
            <person name="Galgiani J.N."/>
            <person name="Kirkland T.N."/>
            <person name="Cole G.T."/>
            <person name="Birren B.W."/>
            <person name="Henn M.R."/>
            <person name="Taylor J.W."/>
            <person name="Rounsley S.D."/>
        </authorList>
    </citation>
    <scope>NUCLEOTIDE SEQUENCE [LARGE SCALE GENOMIC DNA]</scope>
    <source>
        <strain evidence="2">RMSCC 2394</strain>
    </source>
</reference>
<proteinExistence type="predicted"/>
<evidence type="ECO:0000313" key="2">
    <source>
        <dbReference type="Proteomes" id="UP000054565"/>
    </source>
</evidence>
<organism evidence="1 2">
    <name type="scientific">Coccidioides immitis RMSCC 2394</name>
    <dbReference type="NCBI Taxonomy" id="404692"/>
    <lineage>
        <taxon>Eukaryota</taxon>
        <taxon>Fungi</taxon>
        <taxon>Dikarya</taxon>
        <taxon>Ascomycota</taxon>
        <taxon>Pezizomycotina</taxon>
        <taxon>Eurotiomycetes</taxon>
        <taxon>Eurotiomycetidae</taxon>
        <taxon>Onygenales</taxon>
        <taxon>Onygenaceae</taxon>
        <taxon>Coccidioides</taxon>
    </lineage>
</organism>
<evidence type="ECO:0000313" key="1">
    <source>
        <dbReference type="EMBL" id="KMP03130.1"/>
    </source>
</evidence>